<gene>
    <name evidence="1" type="ORF">TCMB3V08_LOCUS4195</name>
</gene>
<evidence type="ECO:0000313" key="1">
    <source>
        <dbReference type="EMBL" id="CAD7571525.1"/>
    </source>
</evidence>
<name>A0A7R9J3W7_TIMCA</name>
<sequence>MLCRTDLVESGVELPLPKLGNINLQFFKNELGNVGVNRFMLRGEDKSFLSNSVSNLSSDMDWKLDSGDVRKLVYSSPMASLVLTDSSQLTTDGFEKLPDQIIYPYAEPYDLQKHEVRIMGCPNEIALALEQFKDLRLVDGQTGYSCGCTYYLDSGVEVVESDIGFKIKNRHITINVGYIYEEVEGLAIQHYSPSSYENWIEIGSSSHSNNPIKGYHPEVCSYTCDVLSMFNAACSILKERMSESLRMTGCPSSDESVSSACICSCGNKEGYSYRKCTHICMMGEWKSILERNRNKSKPDQDSNLNLPVISSQVYSKSSTFDHTTNKADSGTVVKFDSDVDGDRMVYEGLVLAGEFEGFQLFEVPVTTISRGMVTYSKKTNSVLRGFFLMSHSQFSPMMVGGYAKMTDTPVVPDSKALYTSQGTADLGDSFTTKKRKMMIIRAVRRCGNRQNLTSMLKLLRYEMTQLQNTNPSRNRYVIKTKSSSSSISAAVSCKDESKGVWFQPCTQRDGSLRPLLSVDCACAPLFDVTAVSRYPITNRY</sequence>
<accession>A0A7R9J3W7</accession>
<proteinExistence type="predicted"/>
<dbReference type="EMBL" id="OE180555">
    <property type="protein sequence ID" value="CAD7571525.1"/>
    <property type="molecule type" value="Genomic_DNA"/>
</dbReference>
<protein>
    <submittedName>
        <fullName evidence="1">(California timema) hypothetical protein</fullName>
    </submittedName>
</protein>
<organism evidence="1">
    <name type="scientific">Timema californicum</name>
    <name type="common">California timema</name>
    <name type="synonym">Walking stick</name>
    <dbReference type="NCBI Taxonomy" id="61474"/>
    <lineage>
        <taxon>Eukaryota</taxon>
        <taxon>Metazoa</taxon>
        <taxon>Ecdysozoa</taxon>
        <taxon>Arthropoda</taxon>
        <taxon>Hexapoda</taxon>
        <taxon>Insecta</taxon>
        <taxon>Pterygota</taxon>
        <taxon>Neoptera</taxon>
        <taxon>Polyneoptera</taxon>
        <taxon>Phasmatodea</taxon>
        <taxon>Timematodea</taxon>
        <taxon>Timematoidea</taxon>
        <taxon>Timematidae</taxon>
        <taxon>Timema</taxon>
    </lineage>
</organism>
<reference evidence="1" key="1">
    <citation type="submission" date="2020-11" db="EMBL/GenBank/DDBJ databases">
        <authorList>
            <person name="Tran Van P."/>
        </authorList>
    </citation>
    <scope>NUCLEOTIDE SEQUENCE</scope>
</reference>
<dbReference type="AlphaFoldDB" id="A0A7R9J3W7"/>